<keyword evidence="3" id="KW-1185">Reference proteome</keyword>
<feature type="region of interest" description="Disordered" evidence="1">
    <location>
        <begin position="1"/>
        <end position="20"/>
    </location>
</feature>
<comment type="caution">
    <text evidence="2">The sequence shown here is derived from an EMBL/GenBank/DDBJ whole genome shotgun (WGS) entry which is preliminary data.</text>
</comment>
<accession>A0ABX1KI44</accession>
<proteinExistence type="predicted"/>
<dbReference type="EMBL" id="JABACI010000005">
    <property type="protein sequence ID" value="NLP85809.1"/>
    <property type="molecule type" value="Genomic_DNA"/>
</dbReference>
<evidence type="ECO:0000313" key="2">
    <source>
        <dbReference type="EMBL" id="NLP85809.1"/>
    </source>
</evidence>
<sequence>MGLFMQRPEHNDELPGLPGEPLRAETAAERLADAAPIDAGSLDLVGLGGGGAVESIVIPVAPVIEIAQPLESGEDE</sequence>
<dbReference type="RefSeq" id="WP_168914266.1">
    <property type="nucleotide sequence ID" value="NZ_JABACI010000005.1"/>
</dbReference>
<dbReference type="Proteomes" id="UP001429745">
    <property type="component" value="Unassembled WGS sequence"/>
</dbReference>
<evidence type="ECO:0000256" key="1">
    <source>
        <dbReference type="SAM" id="MobiDB-lite"/>
    </source>
</evidence>
<name>A0ABX1KI44_9MICO</name>
<reference evidence="2 3" key="1">
    <citation type="submission" date="2020-04" db="EMBL/GenBank/DDBJ databases">
        <title>CFH 90308 Microbacterium sp.</title>
        <authorList>
            <person name="Nie G."/>
            <person name="Ming H."/>
            <person name="Xia T."/>
        </authorList>
    </citation>
    <scope>NUCLEOTIDE SEQUENCE [LARGE SCALE GENOMIC DNA]</scope>
    <source>
        <strain evidence="2 3">CFH 90308</strain>
    </source>
</reference>
<organism evidence="2 3">
    <name type="scientific">Microbacterium salsuginis</name>
    <dbReference type="NCBI Taxonomy" id="2722803"/>
    <lineage>
        <taxon>Bacteria</taxon>
        <taxon>Bacillati</taxon>
        <taxon>Actinomycetota</taxon>
        <taxon>Actinomycetes</taxon>
        <taxon>Micrococcales</taxon>
        <taxon>Microbacteriaceae</taxon>
        <taxon>Microbacterium</taxon>
    </lineage>
</organism>
<gene>
    <name evidence="2" type="ORF">HF576_18415</name>
</gene>
<protein>
    <submittedName>
        <fullName evidence="2">Uncharacterized protein</fullName>
    </submittedName>
</protein>
<evidence type="ECO:0000313" key="3">
    <source>
        <dbReference type="Proteomes" id="UP001429745"/>
    </source>
</evidence>